<organism evidence="8 9">
    <name type="scientific">Acrasis kona</name>
    <dbReference type="NCBI Taxonomy" id="1008807"/>
    <lineage>
        <taxon>Eukaryota</taxon>
        <taxon>Discoba</taxon>
        <taxon>Heterolobosea</taxon>
        <taxon>Tetramitia</taxon>
        <taxon>Eutetramitia</taxon>
        <taxon>Acrasidae</taxon>
        <taxon>Acrasis</taxon>
    </lineage>
</organism>
<dbReference type="EMBL" id="JAOPGA020001643">
    <property type="protein sequence ID" value="KAL0490122.1"/>
    <property type="molecule type" value="Genomic_DNA"/>
</dbReference>
<evidence type="ECO:0000256" key="5">
    <source>
        <dbReference type="ARBA" id="ARBA00023288"/>
    </source>
</evidence>
<gene>
    <name evidence="8" type="ORF">AKO1_006636</name>
</gene>
<evidence type="ECO:0000256" key="6">
    <source>
        <dbReference type="SAM" id="MobiDB-lite"/>
    </source>
</evidence>
<keyword evidence="3" id="KW-0564">Palmitate</keyword>
<keyword evidence="2" id="KW-0472">Membrane</keyword>
<keyword evidence="9" id="KW-1185">Reference proteome</keyword>
<dbReference type="InterPro" id="IPR036869">
    <property type="entry name" value="J_dom_sf"/>
</dbReference>
<keyword evidence="5" id="KW-0449">Lipoprotein</keyword>
<dbReference type="AlphaFoldDB" id="A0AAW2ZLF1"/>
<dbReference type="InterPro" id="IPR018253">
    <property type="entry name" value="DnaJ_domain_CS"/>
</dbReference>
<comment type="caution">
    <text evidence="8">The sequence shown here is derived from an EMBL/GenBank/DDBJ whole genome shotgun (WGS) entry which is preliminary data.</text>
</comment>
<sequence length="493" mass="58064">MLCTHLSSRRKLQPIYYLIRRSVSTFRGATFTETTEKAAQSFKEYAKQGPFSVLTPNEWDNEGKITKTYVPFWLFDIDVTLSYDVKLGKNMQNKNNRFESNGMIWSQSYGEAHFAANNISCYASTLFERSMVEEATSKYINQMNEAIIHTQLLKYESPDYKVDVYTIDKDSALFLTTYEKIKKMYREACLADAKQRFRGYDRYEVQPSRDRTTIKSETLLYYPLFVLKSEYQNVEYNSFLSGRDAHSSHVVGYRQISAGKTFVGTLAVSQATFTFFNSVQYGLFESITNSFPVALLLSGVVAYAASNYSKLKRVMENLNNKKVEREFVESTSTRDKEENNRRTFYDETHDGRTRSQQRQHEFQQAYYEDYNRKHHERYQQWSQQQQHQQDYQQQRTAQRTQQRQGEAFMKEAQNKTDFYSLIDLDPKLHKQYKDADIKKAYHQAALKNHPDMKPDNEKQRASEKFKNINLAYSILSDSTKRNMYHLYGKEGIR</sequence>
<dbReference type="PROSITE" id="PS50076">
    <property type="entry name" value="DNAJ_2"/>
    <property type="match status" value="1"/>
</dbReference>
<feature type="domain" description="J" evidence="7">
    <location>
        <begin position="417"/>
        <end position="488"/>
    </location>
</feature>
<dbReference type="PANTHER" id="PTHR44027:SF7">
    <property type="entry name" value="DNAJ HOMOLOG SUBFAMILY C MEMBER 5 HOMOLOG"/>
    <property type="match status" value="1"/>
</dbReference>
<dbReference type="GO" id="GO:0005737">
    <property type="term" value="C:cytoplasm"/>
    <property type="evidence" value="ECO:0007669"/>
    <property type="project" value="UniProtKB-ARBA"/>
</dbReference>
<feature type="region of interest" description="Disordered" evidence="6">
    <location>
        <begin position="326"/>
        <end position="360"/>
    </location>
</feature>
<comment type="subcellular location">
    <subcellularLocation>
        <location evidence="1">Membrane</location>
        <topology evidence="1">Lipid-anchor</topology>
    </subcellularLocation>
</comment>
<keyword evidence="4" id="KW-0143">Chaperone</keyword>
<accession>A0AAW2ZLF1</accession>
<evidence type="ECO:0000256" key="1">
    <source>
        <dbReference type="ARBA" id="ARBA00004635"/>
    </source>
</evidence>
<dbReference type="SUPFAM" id="SSF46565">
    <property type="entry name" value="Chaperone J-domain"/>
    <property type="match status" value="1"/>
</dbReference>
<evidence type="ECO:0000259" key="7">
    <source>
        <dbReference type="PROSITE" id="PS50076"/>
    </source>
</evidence>
<dbReference type="PANTHER" id="PTHR44027">
    <property type="entry name" value="DNAJ HOMOLOG SUBFAMILY C MEMBER 5 HOMOLOG"/>
    <property type="match status" value="1"/>
</dbReference>
<evidence type="ECO:0000256" key="3">
    <source>
        <dbReference type="ARBA" id="ARBA00023139"/>
    </source>
</evidence>
<dbReference type="Proteomes" id="UP001431209">
    <property type="component" value="Unassembled WGS sequence"/>
</dbReference>
<dbReference type="SMART" id="SM00271">
    <property type="entry name" value="DnaJ"/>
    <property type="match status" value="1"/>
</dbReference>
<dbReference type="Pfam" id="PF00226">
    <property type="entry name" value="DnaJ"/>
    <property type="match status" value="1"/>
</dbReference>
<dbReference type="InterPro" id="IPR001623">
    <property type="entry name" value="DnaJ_domain"/>
</dbReference>
<evidence type="ECO:0000313" key="9">
    <source>
        <dbReference type="Proteomes" id="UP001431209"/>
    </source>
</evidence>
<reference evidence="8 9" key="1">
    <citation type="submission" date="2024-03" db="EMBL/GenBank/DDBJ databases">
        <title>The Acrasis kona genome and developmental transcriptomes reveal deep origins of eukaryotic multicellular pathways.</title>
        <authorList>
            <person name="Sheikh S."/>
            <person name="Fu C.-J."/>
            <person name="Brown M.W."/>
            <person name="Baldauf S.L."/>
        </authorList>
    </citation>
    <scope>NUCLEOTIDE SEQUENCE [LARGE SCALE GENOMIC DNA]</scope>
    <source>
        <strain evidence="8 9">ATCC MYA-3509</strain>
    </source>
</reference>
<name>A0AAW2ZLF1_9EUKA</name>
<dbReference type="InterPro" id="IPR051434">
    <property type="entry name" value="DnaJ_C_subfamily_member5"/>
</dbReference>
<feature type="compositionally biased region" description="Low complexity" evidence="6">
    <location>
        <begin position="379"/>
        <end position="404"/>
    </location>
</feature>
<proteinExistence type="predicted"/>
<dbReference type="Gene3D" id="1.10.287.110">
    <property type="entry name" value="DnaJ domain"/>
    <property type="match status" value="1"/>
</dbReference>
<evidence type="ECO:0000256" key="2">
    <source>
        <dbReference type="ARBA" id="ARBA00023136"/>
    </source>
</evidence>
<protein>
    <submittedName>
        <fullName evidence="8">Csp</fullName>
    </submittedName>
</protein>
<dbReference type="CDD" id="cd06257">
    <property type="entry name" value="DnaJ"/>
    <property type="match status" value="1"/>
</dbReference>
<dbReference type="GO" id="GO:0016020">
    <property type="term" value="C:membrane"/>
    <property type="evidence" value="ECO:0007669"/>
    <property type="project" value="UniProtKB-SubCell"/>
</dbReference>
<evidence type="ECO:0000256" key="4">
    <source>
        <dbReference type="ARBA" id="ARBA00023186"/>
    </source>
</evidence>
<evidence type="ECO:0000313" key="8">
    <source>
        <dbReference type="EMBL" id="KAL0490122.1"/>
    </source>
</evidence>
<dbReference type="PROSITE" id="PS00636">
    <property type="entry name" value="DNAJ_1"/>
    <property type="match status" value="1"/>
</dbReference>
<feature type="region of interest" description="Disordered" evidence="6">
    <location>
        <begin position="374"/>
        <end position="407"/>
    </location>
</feature>